<dbReference type="InterPro" id="IPR049319">
    <property type="entry name" value="GBS104-like_Ig"/>
</dbReference>
<evidence type="ECO:0000313" key="4">
    <source>
        <dbReference type="EMBL" id="EFU74980.1"/>
    </source>
</evidence>
<evidence type="ECO:0000256" key="2">
    <source>
        <dbReference type="SAM" id="Phobius"/>
    </source>
</evidence>
<accession>E6LCX0</accession>
<dbReference type="eggNOG" id="COG2304">
    <property type="taxonomic scope" value="Bacteria"/>
</dbReference>
<feature type="compositionally biased region" description="Polar residues" evidence="1">
    <location>
        <begin position="191"/>
        <end position="204"/>
    </location>
</feature>
<keyword evidence="5" id="KW-1185">Reference proteome</keyword>
<dbReference type="AlphaFoldDB" id="E6LCX0"/>
<dbReference type="HOGENOM" id="CLU_010203_0_0_9"/>
<dbReference type="EMBL" id="AEPV01000004">
    <property type="protein sequence ID" value="EFU74980.1"/>
    <property type="molecule type" value="Genomic_DNA"/>
</dbReference>
<dbReference type="eggNOG" id="COG4932">
    <property type="taxonomic scope" value="Bacteria"/>
</dbReference>
<dbReference type="Pfam" id="PF00092">
    <property type="entry name" value="VWA"/>
    <property type="match status" value="1"/>
</dbReference>
<dbReference type="Gene3D" id="3.40.50.410">
    <property type="entry name" value="von Willebrand factor, type A domain"/>
    <property type="match status" value="1"/>
</dbReference>
<reference evidence="4 5" key="1">
    <citation type="submission" date="2010-12" db="EMBL/GenBank/DDBJ databases">
        <authorList>
            <person name="Muzny D."/>
            <person name="Qin X."/>
            <person name="Deng J."/>
            <person name="Jiang H."/>
            <person name="Liu Y."/>
            <person name="Qu J."/>
            <person name="Song X.-Z."/>
            <person name="Zhang L."/>
            <person name="Thornton R."/>
            <person name="Coyle M."/>
            <person name="Francisco L."/>
            <person name="Jackson L."/>
            <person name="Javaid M."/>
            <person name="Korchina V."/>
            <person name="Kovar C."/>
            <person name="Mata R."/>
            <person name="Mathew T."/>
            <person name="Ngo R."/>
            <person name="Nguyen L."/>
            <person name="Nguyen N."/>
            <person name="Okwuonu G."/>
            <person name="Ongeri F."/>
            <person name="Pham C."/>
            <person name="Simmons D."/>
            <person name="Wilczek-Boney K."/>
            <person name="Hale W."/>
            <person name="Jakkamsetti A."/>
            <person name="Pham P."/>
            <person name="Ruth R."/>
            <person name="San Lucas F."/>
            <person name="Warren J."/>
            <person name="Zhang J."/>
            <person name="Zhao Z."/>
            <person name="Zhou C."/>
            <person name="Zhu D."/>
            <person name="Lee S."/>
            <person name="Bess C."/>
            <person name="Blankenburg K."/>
            <person name="Forbes L."/>
            <person name="Fu Q."/>
            <person name="Gubbala S."/>
            <person name="Hirani K."/>
            <person name="Jayaseelan J.C."/>
            <person name="Lara F."/>
            <person name="Munidasa M."/>
            <person name="Palculict T."/>
            <person name="Patil S."/>
            <person name="Pu L.-L."/>
            <person name="Saada N."/>
            <person name="Tang L."/>
            <person name="Weissenberger G."/>
            <person name="Zhu Y."/>
            <person name="Hemphill L."/>
            <person name="Shang Y."/>
            <person name="Youmans B."/>
            <person name="Ayvaz T."/>
            <person name="Ross M."/>
            <person name="Santibanez J."/>
            <person name="Aqrawi P."/>
            <person name="Gross S."/>
            <person name="Joshi V."/>
            <person name="Fowler G."/>
            <person name="Nazareth L."/>
            <person name="Reid J."/>
            <person name="Worley K."/>
            <person name="Petrosino J."/>
            <person name="Highlander S."/>
            <person name="Gibbs R."/>
        </authorList>
    </citation>
    <scope>NUCLEOTIDE SEQUENCE [LARGE SCALE GENOMIC DNA]</scope>
    <source>
        <strain evidence="5">DSM 15952 / CCUG 50447 / LMG 22039 / TP 1.5</strain>
    </source>
</reference>
<dbReference type="InterPro" id="IPR036465">
    <property type="entry name" value="vWFA_dom_sf"/>
</dbReference>
<dbReference type="Gene3D" id="2.60.40.2110">
    <property type="match status" value="1"/>
</dbReference>
<dbReference type="InterPro" id="IPR002035">
    <property type="entry name" value="VWF_A"/>
</dbReference>
<feature type="transmembrane region" description="Helical" evidence="2">
    <location>
        <begin position="1199"/>
        <end position="1221"/>
    </location>
</feature>
<sequence length="1228" mass="133538">MRRRWPVWLSVFLLMVGFFPNLILASKAFADSTQEAKQQVIESNQLNVRSVAIRSDEKIIWDIYYRSLASTDQQQRLKVQVTDSAGQVVAPTQKEGWTTDESSWFVSAFHDSDEGVLSFETSGSVTSIQLAIQADSQSNESGESVITENSLPDISAKNYTITAPEKVVEATTVSSEATSQSSSEQQVTQSMTEVSTETAKSYVTQEKEFTNESTTASSKAKDKESSKVQADRASVANFSAKSVLDSIQSLSATTSYSNVSPEYTTDATGIYPKSYWSPTGNTTVRNHQGKLYGATSWDGVTTWNGDASNKTNSYIEYGGTGGNANFAIRKYAKETSTPGLYDVYLNVRGNEIKDIKPIDIVLVIDMSGSMEPSRAPAVRQGIKDFFKYIQDAGVSQYVNVGFVGYSSINQSNYVGLIQEGIQPISNTTHTNNINTKLNRTFIGGTFTQLGIKTGADMLTSYNSTNEKMMILLTDGVPTYSYKVNESTTINGTLYGTKFNTSLDNPGDTSKLNYPYIDNSNHKINDTFAATLGQAKITKDGGTQLHVLGIQLGPDKNYLTQNQVRAYTSLMASDGHYLDANTADDIKTYLENQAANVVSAFNTVNQGSISDPIGAQFNANGSTVDVKSVGSTAIATLPNATLANNQLSVSNINLGKGQEVQLHYQVRMNTESSTFVPETWYPMNGKTTFKPNINNPNNQVEFGVPSAKAAGVKLAIEKRWQEYDNDQSQRPATLDFSIERSTTTASGAWTKGYVRLSAPDWSKQNITRVASNTGGSETIWLPKFNNQGKDFTYKITEVTVPEGYEASSNADGSIWTNSKIFNPLGLKITKVSSVNQSPLKGAVFKLTGGSLPADGVVLVDQQDGTYSLPTNTKLQLDSTYKLTEVSPPSGHEISTTTWQVTVSKTGEVTINDTKDGVQLKDHTILYTITNEFKKITFRTEKYRTGTTEQLSGAKFTLKQYEENWQGIGTIVGSQNDLLGNEVSSFKSLLSGYYSIQETTVPQGYLADDTSYKFRVTLDGNVLDESGKTLSATTLPTKNGWYTKQTSQESVLVFAKYNQLRLFTVSILKEDYQTKTKLAGATFGLAAKDNPDAQLATLETDANGQGVFKQADGSSGESFGLAAGEYVIKELAAPEGYVLLPDSFDLTIKEDGTITLSYQGGDVTDALAEVALTNDGTNTIQLTLANTKKGELPATGGKGKAMFVLGSSGIFGLASLLGVYYIYRNRKGER</sequence>
<comment type="caution">
    <text evidence="4">The sequence shown here is derived from an EMBL/GenBank/DDBJ whole genome shotgun (WGS) entry which is preliminary data.</text>
</comment>
<dbReference type="PROSITE" id="PS50234">
    <property type="entry name" value="VWFA"/>
    <property type="match status" value="1"/>
</dbReference>
<evidence type="ECO:0000313" key="5">
    <source>
        <dbReference type="Proteomes" id="UP000010296"/>
    </source>
</evidence>
<dbReference type="InterPro" id="IPR013783">
    <property type="entry name" value="Ig-like_fold"/>
</dbReference>
<evidence type="ECO:0000259" key="3">
    <source>
        <dbReference type="PROSITE" id="PS50234"/>
    </source>
</evidence>
<dbReference type="SUPFAM" id="SSF49478">
    <property type="entry name" value="Cna protein B-type domain"/>
    <property type="match status" value="1"/>
</dbReference>
<dbReference type="SUPFAM" id="SSF53300">
    <property type="entry name" value="vWA-like"/>
    <property type="match status" value="1"/>
</dbReference>
<feature type="region of interest" description="Disordered" evidence="1">
    <location>
        <begin position="172"/>
        <end position="232"/>
    </location>
</feature>
<feature type="domain" description="VWFA" evidence="3">
    <location>
        <begin position="359"/>
        <end position="593"/>
    </location>
</feature>
<proteinExistence type="predicted"/>
<keyword evidence="2" id="KW-0472">Membrane</keyword>
<dbReference type="OrthoDB" id="2056845at2"/>
<dbReference type="CDD" id="cd00198">
    <property type="entry name" value="vWFA"/>
    <property type="match status" value="1"/>
</dbReference>
<dbReference type="STRING" id="888064.HMPREF9088_0210"/>
<gene>
    <name evidence="4" type="ORF">HMPREF9088_0210</name>
</gene>
<protein>
    <submittedName>
        <fullName evidence="4">LPXTG-motif cell wall anchor domain protein</fullName>
    </submittedName>
</protein>
<organism evidence="4 5">
    <name type="scientific">Enterococcus italicus (strain DSM 15952 / CCUG 50447 / LMG 22039 / TP 1.5)</name>
    <dbReference type="NCBI Taxonomy" id="888064"/>
    <lineage>
        <taxon>Bacteria</taxon>
        <taxon>Bacillati</taxon>
        <taxon>Bacillota</taxon>
        <taxon>Bacilli</taxon>
        <taxon>Lactobacillales</taxon>
        <taxon>Enterococcaceae</taxon>
        <taxon>Enterococcus</taxon>
    </lineage>
</organism>
<dbReference type="Pfam" id="PF17802">
    <property type="entry name" value="SpaA"/>
    <property type="match status" value="3"/>
</dbReference>
<dbReference type="Proteomes" id="UP000010296">
    <property type="component" value="Unassembled WGS sequence"/>
</dbReference>
<dbReference type="Pfam" id="PF21426">
    <property type="entry name" value="GBS104-like_Ig"/>
    <property type="match status" value="1"/>
</dbReference>
<feature type="compositionally biased region" description="Low complexity" evidence="1">
    <location>
        <begin position="172"/>
        <end position="190"/>
    </location>
</feature>
<dbReference type="RefSeq" id="WP_007207231.1">
    <property type="nucleotide sequence ID" value="NZ_GL622241.1"/>
</dbReference>
<dbReference type="Gene3D" id="2.60.40.10">
    <property type="entry name" value="Immunoglobulins"/>
    <property type="match status" value="3"/>
</dbReference>
<feature type="compositionally biased region" description="Basic and acidic residues" evidence="1">
    <location>
        <begin position="219"/>
        <end position="230"/>
    </location>
</feature>
<keyword evidence="2" id="KW-1133">Transmembrane helix</keyword>
<keyword evidence="2" id="KW-0812">Transmembrane</keyword>
<name>E6LCX0_ENTI1</name>
<dbReference type="SMART" id="SM00327">
    <property type="entry name" value="VWA"/>
    <property type="match status" value="1"/>
</dbReference>
<dbReference type="InterPro" id="IPR041033">
    <property type="entry name" value="SpaA_PFL_dom_1"/>
</dbReference>
<evidence type="ECO:0000256" key="1">
    <source>
        <dbReference type="SAM" id="MobiDB-lite"/>
    </source>
</evidence>